<accession>A0A9Q0KWE4</accession>
<dbReference type="PROSITE" id="PS50088">
    <property type="entry name" value="ANK_REPEAT"/>
    <property type="match status" value="1"/>
</dbReference>
<dbReference type="InterPro" id="IPR002110">
    <property type="entry name" value="Ankyrin_rpt"/>
</dbReference>
<comment type="caution">
    <text evidence="2">The sequence shown here is derived from an EMBL/GenBank/DDBJ whole genome shotgun (WGS) entry which is preliminary data.</text>
</comment>
<organism evidence="2 3">
    <name type="scientific">Protea cynaroides</name>
    <dbReference type="NCBI Taxonomy" id="273540"/>
    <lineage>
        <taxon>Eukaryota</taxon>
        <taxon>Viridiplantae</taxon>
        <taxon>Streptophyta</taxon>
        <taxon>Embryophyta</taxon>
        <taxon>Tracheophyta</taxon>
        <taxon>Spermatophyta</taxon>
        <taxon>Magnoliopsida</taxon>
        <taxon>Proteales</taxon>
        <taxon>Proteaceae</taxon>
        <taxon>Protea</taxon>
    </lineage>
</organism>
<dbReference type="Gene3D" id="1.25.40.20">
    <property type="entry name" value="Ankyrin repeat-containing domain"/>
    <property type="match status" value="1"/>
</dbReference>
<dbReference type="SMART" id="SM00248">
    <property type="entry name" value="ANK"/>
    <property type="match status" value="2"/>
</dbReference>
<dbReference type="EMBL" id="JAMYWD010000002">
    <property type="protein sequence ID" value="KAJ4977611.1"/>
    <property type="molecule type" value="Genomic_DNA"/>
</dbReference>
<dbReference type="Pfam" id="PF12796">
    <property type="entry name" value="Ank_2"/>
    <property type="match status" value="1"/>
</dbReference>
<reference evidence="2" key="1">
    <citation type="journal article" date="2023" name="Plant J.">
        <title>The genome of the king protea, Protea cynaroides.</title>
        <authorList>
            <person name="Chang J."/>
            <person name="Duong T.A."/>
            <person name="Schoeman C."/>
            <person name="Ma X."/>
            <person name="Roodt D."/>
            <person name="Barker N."/>
            <person name="Li Z."/>
            <person name="Van de Peer Y."/>
            <person name="Mizrachi E."/>
        </authorList>
    </citation>
    <scope>NUCLEOTIDE SEQUENCE</scope>
    <source>
        <tissue evidence="2">Young leaves</tissue>
    </source>
</reference>
<protein>
    <submittedName>
        <fullName evidence="2">Uncharacterized protein</fullName>
    </submittedName>
</protein>
<dbReference type="SUPFAM" id="SSF48403">
    <property type="entry name" value="Ankyrin repeat"/>
    <property type="match status" value="1"/>
</dbReference>
<name>A0A9Q0KWE4_9MAGN</name>
<dbReference type="Proteomes" id="UP001141806">
    <property type="component" value="Unassembled WGS sequence"/>
</dbReference>
<sequence>MMRRKMLWVSPTSCRAENCNTDFSDGMKMKSARYTWCLPFYTAIVAGDWDTVSEFHSYNKGALTAIITSEGESPLHVAVAKRQVNLANELINIMSAEDLSKQRNYGGRTALHIAASDGNIEIVKAIVENDEKLVTIQSKS</sequence>
<dbReference type="AlphaFoldDB" id="A0A9Q0KWE4"/>
<dbReference type="PANTHER" id="PTHR47303">
    <property type="match status" value="1"/>
</dbReference>
<evidence type="ECO:0000256" key="1">
    <source>
        <dbReference type="PROSITE-ProRule" id="PRU00023"/>
    </source>
</evidence>
<dbReference type="PANTHER" id="PTHR47303:SF1">
    <property type="entry name" value="NF-KAPPA-B INHIBITOR BETA"/>
    <property type="match status" value="1"/>
</dbReference>
<proteinExistence type="predicted"/>
<dbReference type="OrthoDB" id="1880601at2759"/>
<dbReference type="InterPro" id="IPR036770">
    <property type="entry name" value="Ankyrin_rpt-contain_sf"/>
</dbReference>
<dbReference type="PROSITE" id="PS50297">
    <property type="entry name" value="ANK_REP_REGION"/>
    <property type="match status" value="1"/>
</dbReference>
<evidence type="ECO:0000313" key="3">
    <source>
        <dbReference type="Proteomes" id="UP001141806"/>
    </source>
</evidence>
<keyword evidence="1" id="KW-0040">ANK repeat</keyword>
<evidence type="ECO:0000313" key="2">
    <source>
        <dbReference type="EMBL" id="KAJ4977611.1"/>
    </source>
</evidence>
<keyword evidence="3" id="KW-1185">Reference proteome</keyword>
<gene>
    <name evidence="2" type="ORF">NE237_008391</name>
</gene>
<feature type="repeat" description="ANK" evidence="1">
    <location>
        <begin position="106"/>
        <end position="138"/>
    </location>
</feature>